<keyword evidence="5 8" id="KW-0862">Zinc</keyword>
<evidence type="ECO:0000256" key="4">
    <source>
        <dbReference type="ARBA" id="ARBA00022771"/>
    </source>
</evidence>
<dbReference type="Proteomes" id="UP001107558">
    <property type="component" value="Chromosome 4"/>
</dbReference>
<dbReference type="PANTHER" id="PTHR14003">
    <property type="entry name" value="TRANSCRIPTIONAL REPRESSOR PROTEIN YY"/>
    <property type="match status" value="1"/>
</dbReference>
<feature type="binding site" evidence="8">
    <location>
        <position position="54"/>
    </location>
    <ligand>
        <name>Zn(2+)</name>
        <dbReference type="ChEBI" id="CHEBI:29105"/>
    </ligand>
</feature>
<evidence type="ECO:0000256" key="7">
    <source>
        <dbReference type="PROSITE-ProRule" id="PRU00042"/>
    </source>
</evidence>
<comment type="caution">
    <text evidence="12">The sequence shown here is derived from an EMBL/GenBank/DDBJ whole genome shotgun (WGS) entry which is preliminary data.</text>
</comment>
<evidence type="ECO:0000256" key="2">
    <source>
        <dbReference type="ARBA" id="ARBA00022723"/>
    </source>
</evidence>
<sequence>MNVTKVCRTCLQEKNSLVSLYSVDINTGIQVCDMILQTSQVQVFNKENAPSSICNECHYKLNVAFQFQQQCKNSELKLQEFMRNYSQQSEANEKEIEAAVQELFGNEGSEQDINFQPNMVLTSDLDSNLKSSDLLNMDMILGGENNKTPKKLKKVNKPKNIKGKSHLDELLKNHKERMKIENSSKIQIFKQRRKKKLTALTEPEQCFQCGKVFHYKGYMELHLRTHSNYKAYVCNICQKRFTQVSNLNLHLRTHSKEKPFCCEKCPKMFSTSSNLKAHLRIHENFKPFQCSLCNKAFKSSTELKSHEGTHSQIKNKICKFCNKSFYKTSYLNVHIKNIHYGLKKYQCDGCNKSFSNSSNLIAHKRIHSGEKPYHCKFEGCNAKFNQSSSLVRHMKSHNKPSKKTTSEKQKDKQTLETIVEQQPQQQQQIEEEVQPQIQHEIQIPPQQMTIQHQNYQQTQNQSQISTNQEPTTHQFYRPHQLPNSQSLPTQTHEIIPPQLHRPHQMTIQPQQQTKPVKKTPYIIPELLKDLNISDNSSSSSSIEPLSQNRIKNLPSCQQQQNNQISQQSYVPPPQQSLLPEALNPLNLISNSSNSNYNHNHSTPSLLLVLPPHHEPPSQVSDHQMHHFQNFETSTTTYLPATPNMLPNSFNFIMGNLDFSKNSLNGEPTYIDY</sequence>
<dbReference type="SMART" id="SM00868">
    <property type="entry name" value="zf-AD"/>
    <property type="match status" value="1"/>
</dbReference>
<dbReference type="GO" id="GO:0031519">
    <property type="term" value="C:PcG protein complex"/>
    <property type="evidence" value="ECO:0007669"/>
    <property type="project" value="TreeGrafter"/>
</dbReference>
<dbReference type="SUPFAM" id="SSF57716">
    <property type="entry name" value="Glucocorticoid receptor-like (DNA-binding domain)"/>
    <property type="match status" value="1"/>
</dbReference>
<dbReference type="FunFam" id="3.30.160.60:FF:000110">
    <property type="entry name" value="Zinc finger protein-like"/>
    <property type="match status" value="1"/>
</dbReference>
<proteinExistence type="predicted"/>
<feature type="domain" description="C2H2-type" evidence="10">
    <location>
        <begin position="373"/>
        <end position="402"/>
    </location>
</feature>
<evidence type="ECO:0000259" key="10">
    <source>
        <dbReference type="PROSITE" id="PS50157"/>
    </source>
</evidence>
<dbReference type="GO" id="GO:0000981">
    <property type="term" value="F:DNA-binding transcription factor activity, RNA polymerase II-specific"/>
    <property type="evidence" value="ECO:0007669"/>
    <property type="project" value="TreeGrafter"/>
</dbReference>
<keyword evidence="6" id="KW-0539">Nucleus</keyword>
<dbReference type="PROSITE" id="PS00028">
    <property type="entry name" value="ZINC_FINGER_C2H2_1"/>
    <property type="match status" value="7"/>
</dbReference>
<keyword evidence="4 7" id="KW-0863">Zinc-finger</keyword>
<evidence type="ECO:0000256" key="5">
    <source>
        <dbReference type="ARBA" id="ARBA00022833"/>
    </source>
</evidence>
<dbReference type="OrthoDB" id="6077919at2759"/>
<evidence type="ECO:0000313" key="12">
    <source>
        <dbReference type="EMBL" id="KAG5667933.1"/>
    </source>
</evidence>
<feature type="domain" description="ZAD" evidence="11">
    <location>
        <begin position="5"/>
        <end position="81"/>
    </location>
</feature>
<evidence type="ECO:0000256" key="9">
    <source>
        <dbReference type="SAM" id="MobiDB-lite"/>
    </source>
</evidence>
<feature type="compositionally biased region" description="Basic residues" evidence="9">
    <location>
        <begin position="392"/>
        <end position="402"/>
    </location>
</feature>
<dbReference type="PANTHER" id="PTHR14003:SF23">
    <property type="entry name" value="ZINC FINGER PROTEIN 143"/>
    <property type="match status" value="1"/>
</dbReference>
<dbReference type="Pfam" id="PF00096">
    <property type="entry name" value="zf-C2H2"/>
    <property type="match status" value="7"/>
</dbReference>
<dbReference type="PROSITE" id="PS51915">
    <property type="entry name" value="ZAD"/>
    <property type="match status" value="1"/>
</dbReference>
<feature type="compositionally biased region" description="Low complexity" evidence="9">
    <location>
        <begin position="418"/>
        <end position="431"/>
    </location>
</feature>
<evidence type="ECO:0000259" key="11">
    <source>
        <dbReference type="PROSITE" id="PS51915"/>
    </source>
</evidence>
<feature type="domain" description="C2H2-type" evidence="10">
    <location>
        <begin position="316"/>
        <end position="344"/>
    </location>
</feature>
<keyword evidence="2 8" id="KW-0479">Metal-binding</keyword>
<feature type="binding site" evidence="8">
    <location>
        <position position="7"/>
    </location>
    <ligand>
        <name>Zn(2+)</name>
        <dbReference type="ChEBI" id="CHEBI:29105"/>
    </ligand>
</feature>
<keyword evidence="13" id="KW-1185">Reference proteome</keyword>
<dbReference type="EMBL" id="JADBJN010000004">
    <property type="protein sequence ID" value="KAG5667933.1"/>
    <property type="molecule type" value="Genomic_DNA"/>
</dbReference>
<feature type="binding site" evidence="8">
    <location>
        <position position="10"/>
    </location>
    <ligand>
        <name>Zn(2+)</name>
        <dbReference type="ChEBI" id="CHEBI:29105"/>
    </ligand>
</feature>
<feature type="domain" description="C2H2-type" evidence="10">
    <location>
        <begin position="260"/>
        <end position="287"/>
    </location>
</feature>
<name>A0A9J6BDW5_POLVA</name>
<dbReference type="SUPFAM" id="SSF57667">
    <property type="entry name" value="beta-beta-alpha zinc fingers"/>
    <property type="match status" value="4"/>
</dbReference>
<evidence type="ECO:0000256" key="3">
    <source>
        <dbReference type="ARBA" id="ARBA00022737"/>
    </source>
</evidence>
<feature type="binding site" evidence="8">
    <location>
        <position position="57"/>
    </location>
    <ligand>
        <name>Zn(2+)</name>
        <dbReference type="ChEBI" id="CHEBI:29105"/>
    </ligand>
</feature>
<dbReference type="PROSITE" id="PS50157">
    <property type="entry name" value="ZINC_FINGER_C2H2_2"/>
    <property type="match status" value="7"/>
</dbReference>
<evidence type="ECO:0000256" key="8">
    <source>
        <dbReference type="PROSITE-ProRule" id="PRU01263"/>
    </source>
</evidence>
<evidence type="ECO:0000313" key="13">
    <source>
        <dbReference type="Proteomes" id="UP001107558"/>
    </source>
</evidence>
<dbReference type="Gene3D" id="3.40.1800.20">
    <property type="match status" value="1"/>
</dbReference>
<dbReference type="SMART" id="SM00355">
    <property type="entry name" value="ZnF_C2H2"/>
    <property type="match status" value="7"/>
</dbReference>
<keyword evidence="3" id="KW-0677">Repeat</keyword>
<feature type="region of interest" description="Disordered" evidence="9">
    <location>
        <begin position="390"/>
        <end position="431"/>
    </location>
</feature>
<feature type="domain" description="C2H2-type" evidence="10">
    <location>
        <begin position="288"/>
        <end position="315"/>
    </location>
</feature>
<evidence type="ECO:0008006" key="14">
    <source>
        <dbReference type="Google" id="ProtNLM"/>
    </source>
</evidence>
<dbReference type="InterPro" id="IPR036236">
    <property type="entry name" value="Znf_C2H2_sf"/>
</dbReference>
<accession>A0A9J6BDW5</accession>
<feature type="region of interest" description="Disordered" evidence="9">
    <location>
        <begin position="450"/>
        <end position="473"/>
    </location>
</feature>
<comment type="subcellular location">
    <subcellularLocation>
        <location evidence="1">Nucleus</location>
    </subcellularLocation>
</comment>
<feature type="domain" description="C2H2-type" evidence="10">
    <location>
        <begin position="232"/>
        <end position="259"/>
    </location>
</feature>
<protein>
    <recommendedName>
        <fullName evidence="14">Zinc finger protein</fullName>
    </recommendedName>
</protein>
<dbReference type="GO" id="GO:0000978">
    <property type="term" value="F:RNA polymerase II cis-regulatory region sequence-specific DNA binding"/>
    <property type="evidence" value="ECO:0007669"/>
    <property type="project" value="TreeGrafter"/>
</dbReference>
<evidence type="ECO:0000256" key="6">
    <source>
        <dbReference type="ARBA" id="ARBA00023242"/>
    </source>
</evidence>
<feature type="domain" description="C2H2-type" evidence="10">
    <location>
        <begin position="345"/>
        <end position="372"/>
    </location>
</feature>
<feature type="compositionally biased region" description="Basic and acidic residues" evidence="9">
    <location>
        <begin position="404"/>
        <end position="414"/>
    </location>
</feature>
<dbReference type="AlphaFoldDB" id="A0A9J6BDW5"/>
<feature type="compositionally biased region" description="Low complexity" evidence="9">
    <location>
        <begin position="450"/>
        <end position="468"/>
    </location>
</feature>
<dbReference type="GO" id="GO:0008270">
    <property type="term" value="F:zinc ion binding"/>
    <property type="evidence" value="ECO:0007669"/>
    <property type="project" value="UniProtKB-UniRule"/>
</dbReference>
<dbReference type="Gene3D" id="3.30.160.60">
    <property type="entry name" value="Classic Zinc Finger"/>
    <property type="match status" value="7"/>
</dbReference>
<reference evidence="12" key="1">
    <citation type="submission" date="2021-03" db="EMBL/GenBank/DDBJ databases">
        <title>Chromosome level genome of the anhydrobiotic midge Polypedilum vanderplanki.</title>
        <authorList>
            <person name="Yoshida Y."/>
            <person name="Kikawada T."/>
            <person name="Gusev O."/>
        </authorList>
    </citation>
    <scope>NUCLEOTIDE SEQUENCE</scope>
    <source>
        <strain evidence="12">NIAS01</strain>
        <tissue evidence="12">Whole body or cell culture</tissue>
    </source>
</reference>
<dbReference type="Pfam" id="PF07776">
    <property type="entry name" value="zf-AD"/>
    <property type="match status" value="1"/>
</dbReference>
<dbReference type="FunFam" id="3.30.160.60:FF:000744">
    <property type="entry name" value="zinc finger E-box-binding homeobox 1"/>
    <property type="match status" value="1"/>
</dbReference>
<dbReference type="FunFam" id="3.30.160.60:FF:000534">
    <property type="entry name" value="zinc finger protein 674"/>
    <property type="match status" value="1"/>
</dbReference>
<dbReference type="GO" id="GO:0005667">
    <property type="term" value="C:transcription regulator complex"/>
    <property type="evidence" value="ECO:0007669"/>
    <property type="project" value="TreeGrafter"/>
</dbReference>
<dbReference type="FunFam" id="3.30.160.60:FF:000446">
    <property type="entry name" value="Zinc finger protein"/>
    <property type="match status" value="2"/>
</dbReference>
<dbReference type="InterPro" id="IPR013087">
    <property type="entry name" value="Znf_C2H2_type"/>
</dbReference>
<dbReference type="InterPro" id="IPR012934">
    <property type="entry name" value="Znf_AD"/>
</dbReference>
<evidence type="ECO:0000256" key="1">
    <source>
        <dbReference type="ARBA" id="ARBA00004123"/>
    </source>
</evidence>
<dbReference type="GO" id="GO:0000785">
    <property type="term" value="C:chromatin"/>
    <property type="evidence" value="ECO:0007669"/>
    <property type="project" value="TreeGrafter"/>
</dbReference>
<organism evidence="12 13">
    <name type="scientific">Polypedilum vanderplanki</name>
    <name type="common">Sleeping chironomid midge</name>
    <dbReference type="NCBI Taxonomy" id="319348"/>
    <lineage>
        <taxon>Eukaryota</taxon>
        <taxon>Metazoa</taxon>
        <taxon>Ecdysozoa</taxon>
        <taxon>Arthropoda</taxon>
        <taxon>Hexapoda</taxon>
        <taxon>Insecta</taxon>
        <taxon>Pterygota</taxon>
        <taxon>Neoptera</taxon>
        <taxon>Endopterygota</taxon>
        <taxon>Diptera</taxon>
        <taxon>Nematocera</taxon>
        <taxon>Chironomoidea</taxon>
        <taxon>Chironomidae</taxon>
        <taxon>Chironominae</taxon>
        <taxon>Polypedilum</taxon>
        <taxon>Polypedilum</taxon>
    </lineage>
</organism>
<gene>
    <name evidence="12" type="ORF">PVAND_015898</name>
</gene>
<feature type="domain" description="C2H2-type" evidence="10">
    <location>
        <begin position="204"/>
        <end position="231"/>
    </location>
</feature>